<accession>A0A6A0B3X4</accession>
<organism evidence="6 7">
    <name type="scientific">Streptomyces pacificus</name>
    <dbReference type="NCBI Taxonomy" id="2705029"/>
    <lineage>
        <taxon>Bacteria</taxon>
        <taxon>Bacillati</taxon>
        <taxon>Actinomycetota</taxon>
        <taxon>Actinomycetes</taxon>
        <taxon>Kitasatosporales</taxon>
        <taxon>Streptomycetaceae</taxon>
        <taxon>Streptomyces</taxon>
    </lineage>
</organism>
<keyword evidence="2" id="KW-0677">Repeat</keyword>
<feature type="repeat" description="WD" evidence="3">
    <location>
        <begin position="1201"/>
        <end position="1242"/>
    </location>
</feature>
<feature type="domain" description="Novel STAND NTPase 1" evidence="5">
    <location>
        <begin position="220"/>
        <end position="644"/>
    </location>
</feature>
<dbReference type="InterPro" id="IPR001680">
    <property type="entry name" value="WD40_rpt"/>
</dbReference>
<feature type="repeat" description="WD" evidence="3">
    <location>
        <begin position="852"/>
        <end position="893"/>
    </location>
</feature>
<dbReference type="CDD" id="cd00200">
    <property type="entry name" value="WD40"/>
    <property type="match status" value="3"/>
</dbReference>
<dbReference type="PROSITE" id="PS00678">
    <property type="entry name" value="WD_REPEATS_1"/>
    <property type="match status" value="15"/>
</dbReference>
<evidence type="ECO:0000256" key="3">
    <source>
        <dbReference type="PROSITE-ProRule" id="PRU00221"/>
    </source>
</evidence>
<dbReference type="SUPFAM" id="SSF52540">
    <property type="entry name" value="P-loop containing nucleoside triphosphate hydrolases"/>
    <property type="match status" value="1"/>
</dbReference>
<dbReference type="InterPro" id="IPR011047">
    <property type="entry name" value="Quinoprotein_ADH-like_sf"/>
</dbReference>
<proteinExistence type="predicted"/>
<feature type="repeat" description="WD" evidence="3">
    <location>
        <begin position="1285"/>
        <end position="1326"/>
    </location>
</feature>
<dbReference type="Pfam" id="PF13365">
    <property type="entry name" value="Trypsin_2"/>
    <property type="match status" value="1"/>
</dbReference>
<dbReference type="FunFam" id="2.130.10.10:FF:000228">
    <property type="entry name" value="COMPASS-like H3K4 histone methylase component WDR5A"/>
    <property type="match status" value="1"/>
</dbReference>
<dbReference type="Pfam" id="PF00400">
    <property type="entry name" value="WD40"/>
    <property type="match status" value="16"/>
</dbReference>
<dbReference type="SUPFAM" id="SSF50494">
    <property type="entry name" value="Trypsin-like serine proteases"/>
    <property type="match status" value="1"/>
</dbReference>
<evidence type="ECO:0000313" key="7">
    <source>
        <dbReference type="Proteomes" id="UP000484988"/>
    </source>
</evidence>
<protein>
    <submittedName>
        <fullName evidence="6">PQQ-binding-like beta-propeller repeat protein</fullName>
    </submittedName>
</protein>
<feature type="repeat" description="WD" evidence="3">
    <location>
        <begin position="1159"/>
        <end position="1200"/>
    </location>
</feature>
<dbReference type="Pfam" id="PF20703">
    <property type="entry name" value="nSTAND1"/>
    <property type="match status" value="1"/>
</dbReference>
<keyword evidence="7" id="KW-1185">Reference proteome</keyword>
<dbReference type="Gene3D" id="3.40.50.300">
    <property type="entry name" value="P-loop containing nucleotide triphosphate hydrolases"/>
    <property type="match status" value="1"/>
</dbReference>
<reference evidence="6 7" key="1">
    <citation type="submission" date="2020-02" db="EMBL/GenBank/DDBJ databases">
        <title>Whole Genome Shotgun Sequence of Streptomyces sp. strain CWH03.</title>
        <authorList>
            <person name="Dohra H."/>
            <person name="Kodani S."/>
            <person name="Yamamura H."/>
        </authorList>
    </citation>
    <scope>NUCLEOTIDE SEQUENCE [LARGE SCALE GENOMIC DNA]</scope>
    <source>
        <strain evidence="6 7">CWH03</strain>
    </source>
</reference>
<dbReference type="InterPro" id="IPR015943">
    <property type="entry name" value="WD40/YVTN_repeat-like_dom_sf"/>
</dbReference>
<dbReference type="InterPro" id="IPR049052">
    <property type="entry name" value="nSTAND1"/>
</dbReference>
<sequence>MKGRASPSDGAGRGFSRSVAEIHTVRGVVAGAGFLAGQDLLVTCAHVVREAGFGPGDRLSLAFPGQPEGLETWGVVEAGTWREPEAEDVAFLRLDGTPPGVPVLALGSAEGCQGHPASSYGFPRQARPGGHFGHLTVGHVLDSPTGAGAGGLLQLTEANDVTEGFSGAPVVDDITGLVIGMVTAITAADRHSRGLGIAYATPVKVLRALRPDLAELALCPYPGLEPFTTQDAAFFHGRTTAQDIVIAALRGPTRALMLLGPSGSGKSSLLQAGVLPALAEGTAVPGSDRWLPVVVPRPGHDLLAAAERHGLPGAVSEGIETAARRLLDEQPEHSRVLLVIDQFEELLAPTETPDGDGIGPAVEQLAQLAVSRVPVALILIMRDDFYAPLAARAPALLEAVSPPLNIPATLSERDLRAIIEHPAAHAGLHIEEGLTNRLIADLLDPVDSPQPGTDPAAGSGTARTTPVTSLPALQLTLHQLWQRRTDGRLTHEAYGRIGTVTGALTTWCTRVFDDLPKPHHDIARQILTALVLPAHPDHATPAARLQRPLTTLHALFDQPHNTPPTSRWHNDVNAVLDVLTRHRIIITHTSRTGPEPREAVAELIHDSLVRDWPDLRAWVTEDQDFHRWLHRTEEQHTRWKHHREAGRLLHGSDLAIGIDYCRQRGLPAHIRRYITKSRHRVRLRIYLLVGLLTLALIATGLAGWQWNNAITARQQAISRQLAAASDSLIDTEPDLAALLAAYAYRTSPTTEATASLRTAAATPLPHTLTGHTDSVSSVVFSPDGRTLATVSNDDTARLWDASSGRPLHTLTDHTDDVSSVVFSPDGRTLATVSNDDTARLWDTSTGRPLHTLTDHTDDVSSVVFSPDGRTLATTSFDDTARLWDTSTGRPLHTLTGHTNAVSSVVFSPDGRTLATTSHDDTARLWDASSGRPLHTLHTLAVGLPANDPASGHTDDVISVVFSPDGRTLATASDDDTARLWDASSGRPLHTLTDHTNAVISVVFSPDGRTLATVSDDDTARLWDASSGRPLHTLTDHTSGVSSVVFSPDGRTLATTSFDDTARLWDASSGRPLHTLTDHTSGVSSVVFSPDGRTLATTSFDDTARLWDASSGRPLHTLTDHTNAVSSVVFSPDGRTLATTSFDDTARLWDASSGRPLHTLTDHTDDVSSVVFSPDGRTLATVSNDDTARLWDASSGRPLHTLTGHTDDVSSVVFSPDGRTLATASHDDTARLWDTSTGRPLHTLTGHTYSVSSVVFSPDGRTLATASGDRTARLWDTSTGRPLHTLTGHTDDVSSVVFSPDGRTLATASHDRTARLWDASSGRPLHTLTGRVKLVVFSPDGRTLATASGDRTAQLWDTSTGRPLHTLTGHTDDVSSVVFSPDGRTLATASHDRTARLWDASSGRPLHTLTGHTYSVSSVVFSPDGRTLATASGDRTAQLWSAELLYSDQAIAKICRAVARDLTTGERASYLPQGAPSNVCRS</sequence>
<evidence type="ECO:0000259" key="5">
    <source>
        <dbReference type="Pfam" id="PF20703"/>
    </source>
</evidence>
<feature type="repeat" description="WD" evidence="3">
    <location>
        <begin position="768"/>
        <end position="809"/>
    </location>
</feature>
<feature type="repeat" description="WD" evidence="3">
    <location>
        <begin position="810"/>
        <end position="851"/>
    </location>
</feature>
<keyword evidence="1 3" id="KW-0853">WD repeat</keyword>
<dbReference type="InterPro" id="IPR009003">
    <property type="entry name" value="Peptidase_S1_PA"/>
</dbReference>
<feature type="repeat" description="WD" evidence="3">
    <location>
        <begin position="1033"/>
        <end position="1074"/>
    </location>
</feature>
<dbReference type="EMBL" id="BLLG01000025">
    <property type="protein sequence ID" value="GFH39231.1"/>
    <property type="molecule type" value="Genomic_DNA"/>
</dbReference>
<feature type="repeat" description="WD" evidence="3">
    <location>
        <begin position="1117"/>
        <end position="1158"/>
    </location>
</feature>
<dbReference type="PROSITE" id="PS50294">
    <property type="entry name" value="WD_REPEATS_REGION"/>
    <property type="match status" value="16"/>
</dbReference>
<dbReference type="SUPFAM" id="SSF50998">
    <property type="entry name" value="Quinoprotein alcohol dehydrogenase-like"/>
    <property type="match status" value="2"/>
</dbReference>
<feature type="repeat" description="WD" evidence="3">
    <location>
        <begin position="1408"/>
        <end position="1440"/>
    </location>
</feature>
<dbReference type="PANTHER" id="PTHR14604:SF4">
    <property type="entry name" value="F-BOX DOMAIN-CONTAINING PROTEIN"/>
    <property type="match status" value="1"/>
</dbReference>
<dbReference type="SMART" id="SM00320">
    <property type="entry name" value="WD40"/>
    <property type="match status" value="16"/>
</dbReference>
<comment type="caution">
    <text evidence="6">The sequence shown here is derived from an EMBL/GenBank/DDBJ whole genome shotgun (WGS) entry which is preliminary data.</text>
</comment>
<dbReference type="InterPro" id="IPR027417">
    <property type="entry name" value="P-loop_NTPase"/>
</dbReference>
<feature type="region of interest" description="Disordered" evidence="4">
    <location>
        <begin position="445"/>
        <end position="465"/>
    </location>
</feature>
<evidence type="ECO:0000313" key="6">
    <source>
        <dbReference type="EMBL" id="GFH39231.1"/>
    </source>
</evidence>
<feature type="repeat" description="WD" evidence="3">
    <location>
        <begin position="894"/>
        <end position="935"/>
    </location>
</feature>
<feature type="repeat" description="WD" evidence="3">
    <location>
        <begin position="991"/>
        <end position="1032"/>
    </location>
</feature>
<feature type="repeat" description="WD" evidence="3">
    <location>
        <begin position="1324"/>
        <end position="1365"/>
    </location>
</feature>
<dbReference type="Proteomes" id="UP000484988">
    <property type="component" value="Unassembled WGS sequence"/>
</dbReference>
<dbReference type="InterPro" id="IPR050995">
    <property type="entry name" value="WD-F-box_domain-protein"/>
</dbReference>
<dbReference type="PROSITE" id="PS50082">
    <property type="entry name" value="WD_REPEATS_2"/>
    <property type="match status" value="16"/>
</dbReference>
<name>A0A6A0B3X4_9ACTN</name>
<dbReference type="Gene3D" id="2.130.10.10">
    <property type="entry name" value="YVTN repeat-like/Quinoprotein amine dehydrogenase"/>
    <property type="match status" value="8"/>
</dbReference>
<dbReference type="InterPro" id="IPR019775">
    <property type="entry name" value="WD40_repeat_CS"/>
</dbReference>
<dbReference type="PRINTS" id="PR00320">
    <property type="entry name" value="GPROTEINBRPT"/>
</dbReference>
<feature type="repeat" description="WD" evidence="3">
    <location>
        <begin position="1243"/>
        <end position="1284"/>
    </location>
</feature>
<evidence type="ECO:0000256" key="1">
    <source>
        <dbReference type="ARBA" id="ARBA00022574"/>
    </source>
</evidence>
<evidence type="ECO:0000256" key="4">
    <source>
        <dbReference type="SAM" id="MobiDB-lite"/>
    </source>
</evidence>
<feature type="repeat" description="WD" evidence="3">
    <location>
        <begin position="949"/>
        <end position="990"/>
    </location>
</feature>
<feature type="repeat" description="WD" evidence="3">
    <location>
        <begin position="1366"/>
        <end position="1407"/>
    </location>
</feature>
<gene>
    <name evidence="6" type="ORF">SCWH03_54960</name>
</gene>
<dbReference type="InterPro" id="IPR020472">
    <property type="entry name" value="WD40_PAC1"/>
</dbReference>
<dbReference type="PANTHER" id="PTHR14604">
    <property type="entry name" value="WD40 REPEAT PF20"/>
    <property type="match status" value="1"/>
</dbReference>
<dbReference type="InterPro" id="IPR036322">
    <property type="entry name" value="WD40_repeat_dom_sf"/>
</dbReference>
<evidence type="ECO:0000256" key="2">
    <source>
        <dbReference type="ARBA" id="ARBA00022737"/>
    </source>
</evidence>
<dbReference type="SUPFAM" id="SSF50978">
    <property type="entry name" value="WD40 repeat-like"/>
    <property type="match status" value="1"/>
</dbReference>
<dbReference type="Gene3D" id="2.40.10.120">
    <property type="match status" value="1"/>
</dbReference>
<feature type="repeat" description="WD" evidence="3">
    <location>
        <begin position="1075"/>
        <end position="1116"/>
    </location>
</feature>